<gene>
    <name evidence="2" type="ORF">D4100_04510</name>
</gene>
<dbReference type="PANTHER" id="PTHR32114:SF2">
    <property type="entry name" value="ABC TRANSPORTER ABCH.3"/>
    <property type="match status" value="1"/>
</dbReference>
<dbReference type="EMBL" id="QYYG01000001">
    <property type="protein sequence ID" value="RJF58034.1"/>
    <property type="molecule type" value="Genomic_DNA"/>
</dbReference>
<dbReference type="InterPro" id="IPR038729">
    <property type="entry name" value="Rad50/SbcC_AAA"/>
</dbReference>
<evidence type="ECO:0000313" key="3">
    <source>
        <dbReference type="Proteomes" id="UP000284338"/>
    </source>
</evidence>
<dbReference type="GO" id="GO:0016887">
    <property type="term" value="F:ATP hydrolysis activity"/>
    <property type="evidence" value="ECO:0007669"/>
    <property type="project" value="InterPro"/>
</dbReference>
<name>A0AA93BXB5_9GAMM</name>
<dbReference type="GO" id="GO:0006302">
    <property type="term" value="P:double-strand break repair"/>
    <property type="evidence" value="ECO:0007669"/>
    <property type="project" value="InterPro"/>
</dbReference>
<evidence type="ECO:0000313" key="2">
    <source>
        <dbReference type="EMBL" id="RJF58034.1"/>
    </source>
</evidence>
<dbReference type="CDD" id="cd00267">
    <property type="entry name" value="ABC_ATPase"/>
    <property type="match status" value="1"/>
</dbReference>
<feature type="domain" description="Rad50/SbcC-type AAA" evidence="1">
    <location>
        <begin position="17"/>
        <end position="219"/>
    </location>
</feature>
<comment type="caution">
    <text evidence="2">The sequence shown here is derived from an EMBL/GenBank/DDBJ whole genome shotgun (WGS) entry which is preliminary data.</text>
</comment>
<protein>
    <recommendedName>
        <fullName evidence="1">Rad50/SbcC-type AAA domain-containing protein</fullName>
    </recommendedName>
</protein>
<reference evidence="2 3" key="1">
    <citation type="submission" date="2018-09" db="EMBL/GenBank/DDBJ databases">
        <title>Draft genome of a novel serratia sp. strain with antifungal activity.</title>
        <authorList>
            <person name="Dichmann S.I."/>
            <person name="Park B.P."/>
            <person name="Pathiraja D."/>
            <person name="Choi I.-G."/>
            <person name="Stougaard P."/>
            <person name="Hennessy R.C."/>
        </authorList>
    </citation>
    <scope>NUCLEOTIDE SEQUENCE [LARGE SCALE GENOMIC DNA]</scope>
    <source>
        <strain evidence="2 3">S40</strain>
    </source>
</reference>
<dbReference type="Gene3D" id="3.40.50.300">
    <property type="entry name" value="P-loop containing nucleotide triphosphate hydrolases"/>
    <property type="match status" value="2"/>
</dbReference>
<dbReference type="Pfam" id="PF13476">
    <property type="entry name" value="AAA_23"/>
    <property type="match status" value="1"/>
</dbReference>
<evidence type="ECO:0000259" key="1">
    <source>
        <dbReference type="Pfam" id="PF13476"/>
    </source>
</evidence>
<dbReference type="PANTHER" id="PTHR32114">
    <property type="entry name" value="ABC TRANSPORTER ABCH.3"/>
    <property type="match status" value="1"/>
</dbReference>
<proteinExistence type="predicted"/>
<organism evidence="2 3">
    <name type="scientific">Serratia inhibens</name>
    <dbReference type="NCBI Taxonomy" id="2338073"/>
    <lineage>
        <taxon>Bacteria</taxon>
        <taxon>Pseudomonadati</taxon>
        <taxon>Pseudomonadota</taxon>
        <taxon>Gammaproteobacteria</taxon>
        <taxon>Enterobacterales</taxon>
        <taxon>Yersiniaceae</taxon>
        <taxon>Serratia</taxon>
    </lineage>
</organism>
<dbReference type="AlphaFoldDB" id="A0AA93BXB5"/>
<sequence length="934" mass="104778">MQRNGMIKIMSAFSVRKVEIQNFRGIPGRLELDLSAPLTVITAANGSGKSSVCQAIEWLLTGESENVSGDSLRCKWGKGETYVRATCQLGDELTEIVRTPDALFKTGPRKDKRLSDSDLLKLLTPDETGTGTRADTRQRVKSDWLRGSRWLYSNAMSLLVDNDFAEQRRQIFANILGYGHLLPMQNSLRIYESNLPTDRKLKNEHAELTKKIGLLEKSVAADDGIQSLIVKNLADISALTGFELPETSLPEKQCEAASVFLEQRQGAFSRREKHLLSVKAGWQTLAGHKEQEAINTAVTQKAHQQLDLYSATEKQLRQSLATVTDELEKLQQMVWETENHLFKLSDWEILAKQVSDITGVPKDVIDIPLLHFTLPESALDLETCSAQYEAWQKLSTSYNIWAKTSETIASLEEIVKKAPDENSLLQLHLTVQGARRESLQLSEAFKTISTSLEQLQASGMELVKANHADDCPLCGQHYYVHDKLVEQLHKVSGKTDTAVQQARNVLLQAQEREKQAIKLYDDAKKRQQDALQARNDILRLQTETENIVADSGIRKWRANAGFRELGAELVTSLARTQLSVEIIRFTSLLQAIAQTEAISLKGGLSEQIQQTKNWLSARLTKHGERVKDHTGKRDTFAEQQKNNDEKIVRLQKEIAEDEKASAQRLAVVTPLINSWYFLAQDNPVDAKFLNRINEEITTESYVLESAKEYLGKARAALKVSTDIALLNVLRQNLQQVEQKISNRQKCVDTAARTREHWDNHIRHVATKSLNRLLLPASELFSRMHANEVYQALSMGQKEGAFCWEAVMSTAPTDQPSLSGASEQIGTLNAQTHFSQGQRQDLALSLFLARARTLGGSFFLDEPVAHLDDLNRVAMMDIFRMLTASEPGMNLVLTTASNGLRRHLRQKFSSESCKDNLRIITLEGNPLRGVTASYS</sequence>
<keyword evidence="3" id="KW-1185">Reference proteome</keyword>
<dbReference type="SUPFAM" id="SSF52540">
    <property type="entry name" value="P-loop containing nucleoside triphosphate hydrolases"/>
    <property type="match status" value="1"/>
</dbReference>
<accession>A0AA93BXB5</accession>
<dbReference type="Proteomes" id="UP000284338">
    <property type="component" value="Unassembled WGS sequence"/>
</dbReference>
<dbReference type="InterPro" id="IPR027417">
    <property type="entry name" value="P-loop_NTPase"/>
</dbReference>